<protein>
    <submittedName>
        <fullName evidence="3">Protein-tyrosine phosphatase family protein</fullName>
    </submittedName>
</protein>
<organism evidence="3 4">
    <name type="scientific">Prauserella oleivorans</name>
    <dbReference type="NCBI Taxonomy" id="1478153"/>
    <lineage>
        <taxon>Bacteria</taxon>
        <taxon>Bacillati</taxon>
        <taxon>Actinomycetota</taxon>
        <taxon>Actinomycetes</taxon>
        <taxon>Pseudonocardiales</taxon>
        <taxon>Pseudonocardiaceae</taxon>
        <taxon>Prauserella</taxon>
    </lineage>
</organism>
<evidence type="ECO:0000313" key="4">
    <source>
        <dbReference type="Proteomes" id="UP001597478"/>
    </source>
</evidence>
<sequence>MTARVLEGAVRLPDGVWVRGRGLRRPWPGGPPPDFGLYLGAGVLRRRHDASLTWPHEWVRWVDGWLPSDWNAAADALVDLHERARNGEAVEIACHGGLGRTGTAIACLATLSGLSPGEALRWTRRNYHRRAVEAPWQRAYITWFARHRPLSRPGPSGVERAP</sequence>
<feature type="domain" description="Swiss Army Knife protein DSP-PTPase phosphatase" evidence="2">
    <location>
        <begin position="75"/>
        <end position="125"/>
    </location>
</feature>
<keyword evidence="1" id="KW-0378">Hydrolase</keyword>
<reference evidence="4" key="1">
    <citation type="journal article" date="2019" name="Int. J. Syst. Evol. Microbiol.">
        <title>The Global Catalogue of Microorganisms (GCM) 10K type strain sequencing project: providing services to taxonomists for standard genome sequencing and annotation.</title>
        <authorList>
            <consortium name="The Broad Institute Genomics Platform"/>
            <consortium name="The Broad Institute Genome Sequencing Center for Infectious Disease"/>
            <person name="Wu L."/>
            <person name="Ma J."/>
        </authorList>
    </citation>
    <scope>NUCLEOTIDE SEQUENCE [LARGE SCALE GENOMIC DNA]</scope>
    <source>
        <strain evidence="4">IBRC-M 10906</strain>
    </source>
</reference>
<dbReference type="EMBL" id="JBHUOF010000049">
    <property type="protein sequence ID" value="MFD2802768.1"/>
    <property type="molecule type" value="Genomic_DNA"/>
</dbReference>
<evidence type="ECO:0000313" key="3">
    <source>
        <dbReference type="EMBL" id="MFD2802768.1"/>
    </source>
</evidence>
<evidence type="ECO:0000256" key="1">
    <source>
        <dbReference type="ARBA" id="ARBA00022801"/>
    </source>
</evidence>
<name>A0ABW5WFI4_9PSEU</name>
<dbReference type="SUPFAM" id="SSF52799">
    <property type="entry name" value="(Phosphotyrosine protein) phosphatases II"/>
    <property type="match status" value="1"/>
</dbReference>
<dbReference type="Proteomes" id="UP001597478">
    <property type="component" value="Unassembled WGS sequence"/>
</dbReference>
<dbReference type="Pfam" id="PF22784">
    <property type="entry name" value="PTP-SAK"/>
    <property type="match status" value="1"/>
</dbReference>
<evidence type="ECO:0000259" key="2">
    <source>
        <dbReference type="Pfam" id="PF22784"/>
    </source>
</evidence>
<dbReference type="Gene3D" id="3.90.190.10">
    <property type="entry name" value="Protein tyrosine phosphatase superfamily"/>
    <property type="match status" value="1"/>
</dbReference>
<gene>
    <name evidence="3" type="ORF">ACFS2C_25585</name>
</gene>
<dbReference type="InterPro" id="IPR057023">
    <property type="entry name" value="PTP-SAK"/>
</dbReference>
<dbReference type="PANTHER" id="PTHR23339">
    <property type="entry name" value="TYROSINE SPECIFIC PROTEIN PHOSPHATASE AND DUAL SPECIFICITY PROTEIN PHOSPHATASE"/>
    <property type="match status" value="1"/>
</dbReference>
<comment type="caution">
    <text evidence="3">The sequence shown here is derived from an EMBL/GenBank/DDBJ whole genome shotgun (WGS) entry which is preliminary data.</text>
</comment>
<dbReference type="InterPro" id="IPR029021">
    <property type="entry name" value="Prot-tyrosine_phosphatase-like"/>
</dbReference>
<dbReference type="RefSeq" id="WP_377395917.1">
    <property type="nucleotide sequence ID" value="NZ_JBHSAN010000054.1"/>
</dbReference>
<keyword evidence="4" id="KW-1185">Reference proteome</keyword>
<dbReference type="InterPro" id="IPR050561">
    <property type="entry name" value="PTP"/>
</dbReference>
<accession>A0ABW5WFI4</accession>
<proteinExistence type="predicted"/>